<keyword evidence="4" id="KW-1185">Reference proteome</keyword>
<evidence type="ECO:0000313" key="4">
    <source>
        <dbReference type="Proteomes" id="UP001151699"/>
    </source>
</evidence>
<evidence type="ECO:0000256" key="1">
    <source>
        <dbReference type="SAM" id="MobiDB-lite"/>
    </source>
</evidence>
<keyword evidence="2" id="KW-0732">Signal</keyword>
<gene>
    <name evidence="3" type="ORF">Bhyg_06108</name>
</gene>
<evidence type="ECO:0000256" key="2">
    <source>
        <dbReference type="SAM" id="SignalP"/>
    </source>
</evidence>
<feature type="region of interest" description="Disordered" evidence="1">
    <location>
        <begin position="25"/>
        <end position="53"/>
    </location>
</feature>
<feature type="signal peptide" evidence="2">
    <location>
        <begin position="1"/>
        <end position="16"/>
    </location>
</feature>
<sequence>MNKIVVFLMLCSYCAARSIDEALDTLDTQKQPPLKRSIDEENPTQIAPDHSHE</sequence>
<name>A0A9Q0S241_9DIPT</name>
<evidence type="ECO:0008006" key="5">
    <source>
        <dbReference type="Google" id="ProtNLM"/>
    </source>
</evidence>
<dbReference type="EMBL" id="WJQU01000002">
    <property type="protein sequence ID" value="KAJ6641173.1"/>
    <property type="molecule type" value="Genomic_DNA"/>
</dbReference>
<organism evidence="3 4">
    <name type="scientific">Pseudolycoriella hygida</name>
    <dbReference type="NCBI Taxonomy" id="35572"/>
    <lineage>
        <taxon>Eukaryota</taxon>
        <taxon>Metazoa</taxon>
        <taxon>Ecdysozoa</taxon>
        <taxon>Arthropoda</taxon>
        <taxon>Hexapoda</taxon>
        <taxon>Insecta</taxon>
        <taxon>Pterygota</taxon>
        <taxon>Neoptera</taxon>
        <taxon>Endopterygota</taxon>
        <taxon>Diptera</taxon>
        <taxon>Nematocera</taxon>
        <taxon>Sciaroidea</taxon>
        <taxon>Sciaridae</taxon>
        <taxon>Pseudolycoriella</taxon>
    </lineage>
</organism>
<comment type="caution">
    <text evidence="3">The sequence shown here is derived from an EMBL/GenBank/DDBJ whole genome shotgun (WGS) entry which is preliminary data.</text>
</comment>
<evidence type="ECO:0000313" key="3">
    <source>
        <dbReference type="EMBL" id="KAJ6641173.1"/>
    </source>
</evidence>
<reference evidence="3" key="1">
    <citation type="submission" date="2022-07" db="EMBL/GenBank/DDBJ databases">
        <authorList>
            <person name="Trinca V."/>
            <person name="Uliana J.V.C."/>
            <person name="Torres T.T."/>
            <person name="Ward R.J."/>
            <person name="Monesi N."/>
        </authorList>
    </citation>
    <scope>NUCLEOTIDE SEQUENCE</scope>
    <source>
        <strain evidence="3">HSMRA1968</strain>
        <tissue evidence="3">Whole embryos</tissue>
    </source>
</reference>
<protein>
    <recommendedName>
        <fullName evidence="5">Secreted protein</fullName>
    </recommendedName>
</protein>
<dbReference type="AlphaFoldDB" id="A0A9Q0S241"/>
<feature type="chain" id="PRO_5040168903" description="Secreted protein" evidence="2">
    <location>
        <begin position="17"/>
        <end position="53"/>
    </location>
</feature>
<accession>A0A9Q0S241</accession>
<dbReference type="Proteomes" id="UP001151699">
    <property type="component" value="Chromosome B"/>
</dbReference>
<proteinExistence type="predicted"/>